<dbReference type="AlphaFoldDB" id="A0A812V2K0"/>
<dbReference type="Proteomes" id="UP000604046">
    <property type="component" value="Unassembled WGS sequence"/>
</dbReference>
<comment type="caution">
    <text evidence="2">The sequence shown here is derived from an EMBL/GenBank/DDBJ whole genome shotgun (WGS) entry which is preliminary data.</text>
</comment>
<feature type="compositionally biased region" description="Basic and acidic residues" evidence="1">
    <location>
        <begin position="103"/>
        <end position="143"/>
    </location>
</feature>
<evidence type="ECO:0000313" key="3">
    <source>
        <dbReference type="Proteomes" id="UP000604046"/>
    </source>
</evidence>
<evidence type="ECO:0000313" key="2">
    <source>
        <dbReference type="EMBL" id="CAE7613802.1"/>
    </source>
</evidence>
<accession>A0A812V2K0</accession>
<sequence>MLLLLWQKVAWDECFLISIYSFVDPSPAEATTCSKLCYALKLEGDELKWCKHRCTAKFGSQLKPGLDHYCKECKHFCEDPPATTTTTTTTTTEITECPFSTTTKDDGDDGSRRRRKDDDGYDGRRRKDDGYDGSRRRRKDGDD</sequence>
<protein>
    <submittedName>
        <fullName evidence="2">Uncharacterized protein</fullName>
    </submittedName>
</protein>
<proteinExistence type="predicted"/>
<gene>
    <name evidence="2" type="ORF">SNAT2548_LOCUS34901</name>
</gene>
<keyword evidence="3" id="KW-1185">Reference proteome</keyword>
<organism evidence="2 3">
    <name type="scientific">Symbiodinium natans</name>
    <dbReference type="NCBI Taxonomy" id="878477"/>
    <lineage>
        <taxon>Eukaryota</taxon>
        <taxon>Sar</taxon>
        <taxon>Alveolata</taxon>
        <taxon>Dinophyceae</taxon>
        <taxon>Suessiales</taxon>
        <taxon>Symbiodiniaceae</taxon>
        <taxon>Symbiodinium</taxon>
    </lineage>
</organism>
<evidence type="ECO:0000256" key="1">
    <source>
        <dbReference type="SAM" id="MobiDB-lite"/>
    </source>
</evidence>
<name>A0A812V2K0_9DINO</name>
<dbReference type="EMBL" id="CAJNDS010002835">
    <property type="protein sequence ID" value="CAE7613802.1"/>
    <property type="molecule type" value="Genomic_DNA"/>
</dbReference>
<reference evidence="2" key="1">
    <citation type="submission" date="2021-02" db="EMBL/GenBank/DDBJ databases">
        <authorList>
            <person name="Dougan E. K."/>
            <person name="Rhodes N."/>
            <person name="Thang M."/>
            <person name="Chan C."/>
        </authorList>
    </citation>
    <scope>NUCLEOTIDE SEQUENCE</scope>
</reference>
<feature type="region of interest" description="Disordered" evidence="1">
    <location>
        <begin position="98"/>
        <end position="143"/>
    </location>
</feature>